<dbReference type="EMBL" id="CP133615">
    <property type="protein sequence ID" value="WMV24850.1"/>
    <property type="molecule type" value="Genomic_DNA"/>
</dbReference>
<dbReference type="PANTHER" id="PTHR34072">
    <property type="entry name" value="ENZYMATIC POLYPROTEIN-RELATED"/>
    <property type="match status" value="1"/>
</dbReference>
<evidence type="ECO:0000256" key="1">
    <source>
        <dbReference type="ARBA" id="ARBA00022679"/>
    </source>
</evidence>
<dbReference type="GO" id="GO:0003964">
    <property type="term" value="F:RNA-directed DNA polymerase activity"/>
    <property type="evidence" value="ECO:0007669"/>
    <property type="project" value="UniProtKB-KW"/>
</dbReference>
<dbReference type="InterPro" id="IPR041373">
    <property type="entry name" value="RT_RNaseH"/>
</dbReference>
<sequence length="96" mass="11439">MIYEKNYPTHDLEPVAVVFSLIIWRHYLYGVRVDVFTVHKNLWYVLTQKELNIGERRSLEFLKDYDMTVLYHLDRDNVVVDAINRVSMGSVPHVDE</sequence>
<dbReference type="GO" id="GO:0004519">
    <property type="term" value="F:endonuclease activity"/>
    <property type="evidence" value="ECO:0007669"/>
    <property type="project" value="UniProtKB-KW"/>
</dbReference>
<keyword evidence="2" id="KW-0548">Nucleotidyltransferase</keyword>
<keyword evidence="4" id="KW-0255">Endonuclease</keyword>
<protein>
    <recommendedName>
        <fullName evidence="7">Reverse transcriptase RNase H-like domain-containing protein</fullName>
    </recommendedName>
</protein>
<dbReference type="SUPFAM" id="SSF56672">
    <property type="entry name" value="DNA/RNA polymerases"/>
    <property type="match status" value="1"/>
</dbReference>
<name>A0AAF0TSW0_SOLVR</name>
<evidence type="ECO:0000313" key="8">
    <source>
        <dbReference type="EMBL" id="WMV24850.1"/>
    </source>
</evidence>
<dbReference type="Pfam" id="PF17917">
    <property type="entry name" value="RT_RNaseH"/>
    <property type="match status" value="1"/>
</dbReference>
<gene>
    <name evidence="8" type="ORF">MTR67_018235</name>
</gene>
<dbReference type="GO" id="GO:0016787">
    <property type="term" value="F:hydrolase activity"/>
    <property type="evidence" value="ECO:0007669"/>
    <property type="project" value="UniProtKB-KW"/>
</dbReference>
<dbReference type="InterPro" id="IPR043502">
    <property type="entry name" value="DNA/RNA_pol_sf"/>
</dbReference>
<accession>A0AAF0TSW0</accession>
<feature type="domain" description="Reverse transcriptase RNase H-like" evidence="7">
    <location>
        <begin position="4"/>
        <end position="65"/>
    </location>
</feature>
<keyword evidence="5" id="KW-0378">Hydrolase</keyword>
<evidence type="ECO:0000256" key="5">
    <source>
        <dbReference type="ARBA" id="ARBA00022801"/>
    </source>
</evidence>
<keyword evidence="3" id="KW-0540">Nuclease</keyword>
<evidence type="ECO:0000256" key="2">
    <source>
        <dbReference type="ARBA" id="ARBA00022695"/>
    </source>
</evidence>
<keyword evidence="1" id="KW-0808">Transferase</keyword>
<evidence type="ECO:0000259" key="7">
    <source>
        <dbReference type="Pfam" id="PF17917"/>
    </source>
</evidence>
<dbReference type="PANTHER" id="PTHR34072:SF59">
    <property type="entry name" value="CCHC-TYPE INTEGRASE"/>
    <property type="match status" value="1"/>
</dbReference>
<proteinExistence type="predicted"/>
<evidence type="ECO:0000256" key="3">
    <source>
        <dbReference type="ARBA" id="ARBA00022722"/>
    </source>
</evidence>
<keyword evidence="6" id="KW-0695">RNA-directed DNA polymerase</keyword>
<evidence type="ECO:0000256" key="4">
    <source>
        <dbReference type="ARBA" id="ARBA00022759"/>
    </source>
</evidence>
<keyword evidence="9" id="KW-1185">Reference proteome</keyword>
<organism evidence="8 9">
    <name type="scientific">Solanum verrucosum</name>
    <dbReference type="NCBI Taxonomy" id="315347"/>
    <lineage>
        <taxon>Eukaryota</taxon>
        <taxon>Viridiplantae</taxon>
        <taxon>Streptophyta</taxon>
        <taxon>Embryophyta</taxon>
        <taxon>Tracheophyta</taxon>
        <taxon>Spermatophyta</taxon>
        <taxon>Magnoliopsida</taxon>
        <taxon>eudicotyledons</taxon>
        <taxon>Gunneridae</taxon>
        <taxon>Pentapetalae</taxon>
        <taxon>asterids</taxon>
        <taxon>lamiids</taxon>
        <taxon>Solanales</taxon>
        <taxon>Solanaceae</taxon>
        <taxon>Solanoideae</taxon>
        <taxon>Solaneae</taxon>
        <taxon>Solanum</taxon>
    </lineage>
</organism>
<evidence type="ECO:0000256" key="6">
    <source>
        <dbReference type="ARBA" id="ARBA00022918"/>
    </source>
</evidence>
<dbReference type="AlphaFoldDB" id="A0AAF0TSW0"/>
<reference evidence="8" key="1">
    <citation type="submission" date="2023-08" db="EMBL/GenBank/DDBJ databases">
        <title>A de novo genome assembly of Solanum verrucosum Schlechtendal, a Mexican diploid species geographically isolated from the other diploid A-genome species in potato relatives.</title>
        <authorList>
            <person name="Hosaka K."/>
        </authorList>
    </citation>
    <scope>NUCLEOTIDE SEQUENCE</scope>
    <source>
        <tissue evidence="8">Young leaves</tissue>
    </source>
</reference>
<dbReference type="Proteomes" id="UP001234989">
    <property type="component" value="Chromosome 4"/>
</dbReference>
<evidence type="ECO:0000313" key="9">
    <source>
        <dbReference type="Proteomes" id="UP001234989"/>
    </source>
</evidence>